<dbReference type="GO" id="GO:0016765">
    <property type="term" value="F:transferase activity, transferring alkyl or aryl (other than methyl) groups"/>
    <property type="evidence" value="ECO:0007669"/>
    <property type="project" value="InterPro"/>
</dbReference>
<gene>
    <name evidence="6" type="ORF">JW744_04855</name>
</gene>
<keyword evidence="3 5" id="KW-1133">Transmembrane helix</keyword>
<dbReference type="Proteomes" id="UP000809243">
    <property type="component" value="Unassembled WGS sequence"/>
</dbReference>
<evidence type="ECO:0000256" key="2">
    <source>
        <dbReference type="ARBA" id="ARBA00022692"/>
    </source>
</evidence>
<feature type="transmembrane region" description="Helical" evidence="5">
    <location>
        <begin position="81"/>
        <end position="99"/>
    </location>
</feature>
<evidence type="ECO:0000256" key="5">
    <source>
        <dbReference type="SAM" id="Phobius"/>
    </source>
</evidence>
<feature type="transmembrane region" description="Helical" evidence="5">
    <location>
        <begin position="105"/>
        <end position="124"/>
    </location>
</feature>
<dbReference type="PANTHER" id="PTHR42723">
    <property type="entry name" value="CHLOROPHYLL SYNTHASE"/>
    <property type="match status" value="1"/>
</dbReference>
<dbReference type="GO" id="GO:0005886">
    <property type="term" value="C:plasma membrane"/>
    <property type="evidence" value="ECO:0007669"/>
    <property type="project" value="UniProtKB-SubCell"/>
</dbReference>
<sequence length="274" mass="29652">MQVKHFFSILRPFNCVMAAFGAFIGFSIASGQIQFNHAIGVAMLVAFLVCAGGMVINDYFDRHVDKRLHPGKPIPSGAVPAKAALAYSIILFIAGNILALAFLPISSIAIALAFTLLLVIYSAFLSRAKFLGNWVVAAGTAFTLVFGASIIGEYSVVLFFAAAALFANLSREVIKDSEDVEADKGFKKSLPMLLGHGCVCALVFIYYLIAIAAVYFPVLLFSAEKPFFLMVVSAANWLFILSLAKALERKFRKAQKISKIAMAIALVGFLAWVF</sequence>
<dbReference type="InterPro" id="IPR050475">
    <property type="entry name" value="Prenyltransferase_related"/>
</dbReference>
<comment type="caution">
    <text evidence="6">The sequence shown here is derived from an EMBL/GenBank/DDBJ whole genome shotgun (WGS) entry which is preliminary data.</text>
</comment>
<dbReference type="CDD" id="cd13961">
    <property type="entry name" value="PT_UbiA_DGGGPS"/>
    <property type="match status" value="1"/>
</dbReference>
<dbReference type="Pfam" id="PF01040">
    <property type="entry name" value="UbiA"/>
    <property type="match status" value="1"/>
</dbReference>
<dbReference type="PANTHER" id="PTHR42723:SF1">
    <property type="entry name" value="CHLOROPHYLL SYNTHASE, CHLOROPLASTIC"/>
    <property type="match status" value="1"/>
</dbReference>
<evidence type="ECO:0000256" key="3">
    <source>
        <dbReference type="ARBA" id="ARBA00022989"/>
    </source>
</evidence>
<keyword evidence="4 5" id="KW-0472">Membrane</keyword>
<feature type="transmembrane region" description="Helical" evidence="5">
    <location>
        <begin position="194"/>
        <end position="221"/>
    </location>
</feature>
<evidence type="ECO:0000256" key="4">
    <source>
        <dbReference type="ARBA" id="ARBA00023136"/>
    </source>
</evidence>
<evidence type="ECO:0000256" key="1">
    <source>
        <dbReference type="ARBA" id="ARBA00004651"/>
    </source>
</evidence>
<dbReference type="AlphaFoldDB" id="A0A939C974"/>
<evidence type="ECO:0000313" key="6">
    <source>
        <dbReference type="EMBL" id="MBN2067772.1"/>
    </source>
</evidence>
<feature type="transmembrane region" description="Helical" evidence="5">
    <location>
        <begin position="131"/>
        <end position="151"/>
    </location>
</feature>
<dbReference type="EMBL" id="JAFGDB010000084">
    <property type="protein sequence ID" value="MBN2067772.1"/>
    <property type="molecule type" value="Genomic_DNA"/>
</dbReference>
<proteinExistence type="predicted"/>
<feature type="transmembrane region" description="Helical" evidence="5">
    <location>
        <begin position="256"/>
        <end position="273"/>
    </location>
</feature>
<dbReference type="InterPro" id="IPR000537">
    <property type="entry name" value="UbiA_prenyltransferase"/>
</dbReference>
<dbReference type="Gene3D" id="1.10.357.140">
    <property type="entry name" value="UbiA prenyltransferase"/>
    <property type="match status" value="1"/>
</dbReference>
<organism evidence="6 7">
    <name type="scientific">Candidatus Iainarchaeum sp</name>
    <dbReference type="NCBI Taxonomy" id="3101447"/>
    <lineage>
        <taxon>Archaea</taxon>
        <taxon>Candidatus Iainarchaeota</taxon>
        <taxon>Candidatus Iainarchaeia</taxon>
        <taxon>Candidatus Iainarchaeales</taxon>
        <taxon>Candidatus Iainarchaeaceae</taxon>
        <taxon>Candidatus Iainarchaeum</taxon>
    </lineage>
</organism>
<feature type="transmembrane region" description="Helical" evidence="5">
    <location>
        <begin position="39"/>
        <end position="60"/>
    </location>
</feature>
<reference evidence="6" key="1">
    <citation type="submission" date="2021-01" db="EMBL/GenBank/DDBJ databases">
        <title>Active Sulfur Cycling in an Early Earth Analoge.</title>
        <authorList>
            <person name="Hahn C.R."/>
            <person name="Youssef N.H."/>
            <person name="Elshahed M."/>
        </authorList>
    </citation>
    <scope>NUCLEOTIDE SEQUENCE</scope>
    <source>
        <strain evidence="6">Zod_Metabat.1151</strain>
    </source>
</reference>
<name>A0A939C974_9ARCH</name>
<accession>A0A939C974</accession>
<comment type="subcellular location">
    <subcellularLocation>
        <location evidence="1">Cell membrane</location>
        <topology evidence="1">Multi-pass membrane protein</topology>
    </subcellularLocation>
</comment>
<feature type="transmembrane region" description="Helical" evidence="5">
    <location>
        <begin position="12"/>
        <end position="33"/>
    </location>
</feature>
<evidence type="ECO:0000313" key="7">
    <source>
        <dbReference type="Proteomes" id="UP000809243"/>
    </source>
</evidence>
<feature type="transmembrane region" description="Helical" evidence="5">
    <location>
        <begin position="227"/>
        <end position="244"/>
    </location>
</feature>
<protein>
    <submittedName>
        <fullName evidence="6">UbiA family prenyltransferase</fullName>
    </submittedName>
</protein>
<dbReference type="InterPro" id="IPR044878">
    <property type="entry name" value="UbiA_sf"/>
</dbReference>
<feature type="transmembrane region" description="Helical" evidence="5">
    <location>
        <begin position="157"/>
        <end position="174"/>
    </location>
</feature>
<keyword evidence="2 5" id="KW-0812">Transmembrane</keyword>